<feature type="transmembrane region" description="Helical" evidence="1">
    <location>
        <begin position="352"/>
        <end position="368"/>
    </location>
</feature>
<dbReference type="InterPro" id="IPR018746">
    <property type="entry name" value="DUF2298"/>
</dbReference>
<dbReference type="NCBIfam" id="TIGR03662">
    <property type="entry name" value="Chlor_Arch_YYY"/>
    <property type="match status" value="1"/>
</dbReference>
<accession>A0A2M6YRW4</accession>
<protein>
    <recommendedName>
        <fullName evidence="4">YYY membrane protein</fullName>
    </recommendedName>
</protein>
<dbReference type="PANTHER" id="PTHR10790">
    <property type="entry name" value="TPR-DOMAIN CONTAINING PROTEIN"/>
    <property type="match status" value="1"/>
</dbReference>
<dbReference type="AlphaFoldDB" id="A0A2M6YRW4"/>
<organism evidence="2 3">
    <name type="scientific">Candidatus Shapirobacteria bacterium CG07_land_8_20_14_0_80_39_18</name>
    <dbReference type="NCBI Taxonomy" id="1974882"/>
    <lineage>
        <taxon>Bacteria</taxon>
        <taxon>Candidatus Shapironibacteriota</taxon>
    </lineage>
</organism>
<evidence type="ECO:0008006" key="4">
    <source>
        <dbReference type="Google" id="ProtNLM"/>
    </source>
</evidence>
<comment type="caution">
    <text evidence="2">The sequence shown here is derived from an EMBL/GenBank/DDBJ whole genome shotgun (WGS) entry which is preliminary data.</text>
</comment>
<feature type="transmembrane region" description="Helical" evidence="1">
    <location>
        <begin position="109"/>
        <end position="130"/>
    </location>
</feature>
<gene>
    <name evidence="2" type="ORF">COT03_00790</name>
</gene>
<evidence type="ECO:0000256" key="1">
    <source>
        <dbReference type="SAM" id="Phobius"/>
    </source>
</evidence>
<dbReference type="PANTHER" id="PTHR10790:SF51">
    <property type="entry name" value="TETRATRICOPEPTIDE REPEAT PROTEIN"/>
    <property type="match status" value="1"/>
</dbReference>
<feature type="transmembrane region" description="Helical" evidence="1">
    <location>
        <begin position="193"/>
        <end position="221"/>
    </location>
</feature>
<feature type="transmembrane region" description="Helical" evidence="1">
    <location>
        <begin position="581"/>
        <end position="598"/>
    </location>
</feature>
<feature type="transmembrane region" description="Helical" evidence="1">
    <location>
        <begin position="69"/>
        <end position="88"/>
    </location>
</feature>
<reference evidence="3" key="1">
    <citation type="submission" date="2017-09" db="EMBL/GenBank/DDBJ databases">
        <title>Depth-based differentiation of microbial function through sediment-hosted aquifers and enrichment of novel symbionts in the deep terrestrial subsurface.</title>
        <authorList>
            <person name="Probst A.J."/>
            <person name="Ladd B."/>
            <person name="Jarett J.K."/>
            <person name="Geller-Mcgrath D.E."/>
            <person name="Sieber C.M.K."/>
            <person name="Emerson J.B."/>
            <person name="Anantharaman K."/>
            <person name="Thomas B.C."/>
            <person name="Malmstrom R."/>
            <person name="Stieglmeier M."/>
            <person name="Klingl A."/>
            <person name="Woyke T."/>
            <person name="Ryan C.M."/>
            <person name="Banfield J.F."/>
        </authorList>
    </citation>
    <scope>NUCLEOTIDE SEQUENCE [LARGE SCALE GENOMIC DNA]</scope>
</reference>
<evidence type="ECO:0000313" key="2">
    <source>
        <dbReference type="EMBL" id="PIU35999.1"/>
    </source>
</evidence>
<keyword evidence="1" id="KW-0472">Membrane</keyword>
<keyword evidence="1" id="KW-0812">Transmembrane</keyword>
<feature type="transmembrane region" description="Helical" evidence="1">
    <location>
        <begin position="233"/>
        <end position="258"/>
    </location>
</feature>
<feature type="transmembrane region" description="Helical" evidence="1">
    <location>
        <begin position="323"/>
        <end position="340"/>
    </location>
</feature>
<name>A0A2M6YRW4_9BACT</name>
<feature type="transmembrane region" description="Helical" evidence="1">
    <location>
        <begin position="374"/>
        <end position="391"/>
    </location>
</feature>
<evidence type="ECO:0000313" key="3">
    <source>
        <dbReference type="Proteomes" id="UP000229502"/>
    </source>
</evidence>
<feature type="transmembrane region" description="Helical" evidence="1">
    <location>
        <begin position="511"/>
        <end position="531"/>
    </location>
</feature>
<feature type="transmembrane region" description="Helical" evidence="1">
    <location>
        <begin position="445"/>
        <end position="464"/>
    </location>
</feature>
<sequence length="761" mass="88064">MFPDLGFVFTWWLFIFGIGLIFLPLTKKIFADFFDKGYLFSKVLGLLFSSYLVWLLATFKILPFSRDTIWLVLVIGLIVNLILLRKKISLFPGRTGTSHSQPIFHSPSLFLIFILEELMFLATLAFWSFIRGFQPDIQGLEKFMDFGFVNSILRSKYFPPADMWFAGKSINYYYYGHYVAAFLTKLTGIDSAITYNLMIATLFAFTFSLTFSLTGNLVYFWKKNVVSTTKSSFHLTSSIFCLIVTAGLISALLISLGANLHPAYYNFKMEILKKPYCDGSFSYWYPNATRYIGYCPEVEDKTIHEFPSYSFIVSDLHGHVSDIPFVLFFLALCLKLILSFACPPKPWRRQELCALSLLMSWTLAVMFMTNQWDYPIYLMVLGLVLLWSFFERQNYSLRALARTGLLGIAVVLLSAAFFLPFQLGFEPIAKGIGFVRAHSLPHQLLILWGAPWFFGLTFLLFLFGKQLKPKQIFKKTNIIKWLSKILGVEVELKTEKSPPLITNYQLLIPDVFILVLFLVSTILVIIPEIIYVKDIYIPSYHRANTMFKLTYQSFMMFSISIGYIFIRVFTSLKKGFSKKMFFALGFTLLASLMVYPLYSIKGYYGDLDTKNYKGLYGLKFIQRLYPDDYRAIIWLNKQSLILRNKNVSDQPHILEAVGDSYTDYERISMATGLPTIEGWLVHEWLWRGSFDEPGKRSSEVQTIYEASDVNQTKQLLKKYRVKYLLIGEMERQKYPNINEEKLKKLGKKVFESGKTTIYELL</sequence>
<dbReference type="EMBL" id="PEWZ01000044">
    <property type="protein sequence ID" value="PIU35999.1"/>
    <property type="molecule type" value="Genomic_DNA"/>
</dbReference>
<feature type="transmembrane region" description="Helical" evidence="1">
    <location>
        <begin position="551"/>
        <end position="569"/>
    </location>
</feature>
<dbReference type="Pfam" id="PF10060">
    <property type="entry name" value="DUF2298"/>
    <property type="match status" value="1"/>
</dbReference>
<feature type="transmembrane region" description="Helical" evidence="1">
    <location>
        <begin position="403"/>
        <end position="425"/>
    </location>
</feature>
<feature type="transmembrane region" description="Helical" evidence="1">
    <location>
        <begin position="6"/>
        <end position="25"/>
    </location>
</feature>
<dbReference type="Proteomes" id="UP000229502">
    <property type="component" value="Unassembled WGS sequence"/>
</dbReference>
<proteinExistence type="predicted"/>
<feature type="transmembrane region" description="Helical" evidence="1">
    <location>
        <begin position="37"/>
        <end position="57"/>
    </location>
</feature>
<keyword evidence="1" id="KW-1133">Transmembrane helix</keyword>